<dbReference type="Pfam" id="PF13302">
    <property type="entry name" value="Acetyltransf_3"/>
    <property type="match status" value="1"/>
</dbReference>
<keyword evidence="3" id="KW-1185">Reference proteome</keyword>
<evidence type="ECO:0000313" key="3">
    <source>
        <dbReference type="Proteomes" id="UP001501578"/>
    </source>
</evidence>
<feature type="domain" description="N-acetyltransferase" evidence="1">
    <location>
        <begin position="16"/>
        <end position="190"/>
    </location>
</feature>
<gene>
    <name evidence="2" type="ORF">GCM10009560_45690</name>
</gene>
<dbReference type="InterPro" id="IPR000182">
    <property type="entry name" value="GNAT_dom"/>
</dbReference>
<protein>
    <submittedName>
        <fullName evidence="2">GNAT family protein</fullName>
    </submittedName>
</protein>
<dbReference type="PANTHER" id="PTHR43441:SF11">
    <property type="entry name" value="RIBOSOMAL-PROTEIN-SERINE ACETYLTRANSFERASE"/>
    <property type="match status" value="1"/>
</dbReference>
<dbReference type="SUPFAM" id="SSF55729">
    <property type="entry name" value="Acyl-CoA N-acyltransferases (Nat)"/>
    <property type="match status" value="1"/>
</dbReference>
<dbReference type="Gene3D" id="3.40.630.30">
    <property type="match status" value="1"/>
</dbReference>
<dbReference type="InterPro" id="IPR051908">
    <property type="entry name" value="Ribosomal_N-acetyltransferase"/>
</dbReference>
<dbReference type="InterPro" id="IPR016181">
    <property type="entry name" value="Acyl_CoA_acyltransferase"/>
</dbReference>
<evidence type="ECO:0000313" key="2">
    <source>
        <dbReference type="EMBL" id="GAA0936769.1"/>
    </source>
</evidence>
<dbReference type="EMBL" id="BAAAHQ010000023">
    <property type="protein sequence ID" value="GAA0936769.1"/>
    <property type="molecule type" value="Genomic_DNA"/>
</dbReference>
<dbReference type="Proteomes" id="UP001501578">
    <property type="component" value="Unassembled WGS sequence"/>
</dbReference>
<accession>A0ABN1Q4B1</accession>
<organism evidence="2 3">
    <name type="scientific">Nonomuraea longicatena</name>
    <dbReference type="NCBI Taxonomy" id="83682"/>
    <lineage>
        <taxon>Bacteria</taxon>
        <taxon>Bacillati</taxon>
        <taxon>Actinomycetota</taxon>
        <taxon>Actinomycetes</taxon>
        <taxon>Streptosporangiales</taxon>
        <taxon>Streptosporangiaceae</taxon>
        <taxon>Nonomuraea</taxon>
    </lineage>
</organism>
<dbReference type="PANTHER" id="PTHR43441">
    <property type="entry name" value="RIBOSOMAL-PROTEIN-SERINE ACETYLTRANSFERASE"/>
    <property type="match status" value="1"/>
</dbReference>
<dbReference type="RefSeq" id="WP_343951984.1">
    <property type="nucleotide sequence ID" value="NZ_BAAAHQ010000023.1"/>
</dbReference>
<sequence length="212" mass="23006">MRHWPLLDLRLVTPRLELRPATLDDLDRLADRSLEGVHAPGDMPFGFPWTAAPAADLPRNTIRFHLGALAAWRPDEWHAPFAVVHEGETVGVQSLRASEFATTREVGTGSWLGLAWQGKGIGTEMRAAVLHLAFRGLGAETATSSAFVDNPASLAVSRKLGYRPDGLDVCAIQGRRRVNQRLRLMRAEFACPVAVEVHGLEACLADFGAGPG</sequence>
<name>A0ABN1Q4B1_9ACTN</name>
<reference evidence="2 3" key="1">
    <citation type="journal article" date="2019" name="Int. J. Syst. Evol. Microbiol.">
        <title>The Global Catalogue of Microorganisms (GCM) 10K type strain sequencing project: providing services to taxonomists for standard genome sequencing and annotation.</title>
        <authorList>
            <consortium name="The Broad Institute Genomics Platform"/>
            <consortium name="The Broad Institute Genome Sequencing Center for Infectious Disease"/>
            <person name="Wu L."/>
            <person name="Ma J."/>
        </authorList>
    </citation>
    <scope>NUCLEOTIDE SEQUENCE [LARGE SCALE GENOMIC DNA]</scope>
    <source>
        <strain evidence="2 3">JCM 11136</strain>
    </source>
</reference>
<dbReference type="PROSITE" id="PS51186">
    <property type="entry name" value="GNAT"/>
    <property type="match status" value="1"/>
</dbReference>
<comment type="caution">
    <text evidence="2">The sequence shown here is derived from an EMBL/GenBank/DDBJ whole genome shotgun (WGS) entry which is preliminary data.</text>
</comment>
<evidence type="ECO:0000259" key="1">
    <source>
        <dbReference type="PROSITE" id="PS51186"/>
    </source>
</evidence>
<proteinExistence type="predicted"/>